<dbReference type="Gene3D" id="1.10.4020.10">
    <property type="entry name" value="DNA breaking-rejoining enzymes"/>
    <property type="match status" value="1"/>
</dbReference>
<reference evidence="3 4" key="1">
    <citation type="submission" date="2024-04" db="EMBL/GenBank/DDBJ databases">
        <authorList>
            <person name="Waldvogel A.-M."/>
            <person name="Schoenle A."/>
        </authorList>
    </citation>
    <scope>NUCLEOTIDE SEQUENCE [LARGE SCALE GENOMIC DNA]</scope>
</reference>
<evidence type="ECO:0000313" key="4">
    <source>
        <dbReference type="Proteomes" id="UP001497482"/>
    </source>
</evidence>
<evidence type="ECO:0000256" key="1">
    <source>
        <dbReference type="SAM" id="MobiDB-lite"/>
    </source>
</evidence>
<feature type="compositionally biased region" description="Basic residues" evidence="1">
    <location>
        <begin position="285"/>
        <end position="294"/>
    </location>
</feature>
<feature type="region of interest" description="Disordered" evidence="1">
    <location>
        <begin position="273"/>
        <end position="300"/>
    </location>
</feature>
<dbReference type="Proteomes" id="UP001497482">
    <property type="component" value="Chromosome 2"/>
</dbReference>
<feature type="region of interest" description="Disordered" evidence="1">
    <location>
        <begin position="171"/>
        <end position="203"/>
    </location>
</feature>
<feature type="compositionally biased region" description="Basic residues" evidence="1">
    <location>
        <begin position="1"/>
        <end position="15"/>
    </location>
</feature>
<protein>
    <recommendedName>
        <fullName evidence="2">SCAN box domain-containing protein</fullName>
    </recommendedName>
</protein>
<dbReference type="InterPro" id="IPR038269">
    <property type="entry name" value="SCAN_sf"/>
</dbReference>
<feature type="domain" description="SCAN box" evidence="2">
    <location>
        <begin position="123"/>
        <end position="162"/>
    </location>
</feature>
<accession>A0AAV2KWG7</accession>
<dbReference type="PROSITE" id="PS50804">
    <property type="entry name" value="SCAN_BOX"/>
    <property type="match status" value="1"/>
</dbReference>
<gene>
    <name evidence="3" type="ORF">KC01_LOCUS22972</name>
</gene>
<feature type="region of interest" description="Disordered" evidence="1">
    <location>
        <begin position="1"/>
        <end position="51"/>
    </location>
</feature>
<dbReference type="SUPFAM" id="SSF47353">
    <property type="entry name" value="Retrovirus capsid dimerization domain-like"/>
    <property type="match status" value="1"/>
</dbReference>
<feature type="compositionally biased region" description="Basic and acidic residues" evidence="1">
    <location>
        <begin position="194"/>
        <end position="203"/>
    </location>
</feature>
<evidence type="ECO:0000313" key="3">
    <source>
        <dbReference type="EMBL" id="CAL1593969.1"/>
    </source>
</evidence>
<dbReference type="EMBL" id="OZ035824">
    <property type="protein sequence ID" value="CAL1593969.1"/>
    <property type="molecule type" value="Genomic_DNA"/>
</dbReference>
<dbReference type="InterPro" id="IPR003309">
    <property type="entry name" value="SCAN_dom"/>
</dbReference>
<organism evidence="3 4">
    <name type="scientific">Knipowitschia caucasica</name>
    <name type="common">Caucasian dwarf goby</name>
    <name type="synonym">Pomatoschistus caucasicus</name>
    <dbReference type="NCBI Taxonomy" id="637954"/>
    <lineage>
        <taxon>Eukaryota</taxon>
        <taxon>Metazoa</taxon>
        <taxon>Chordata</taxon>
        <taxon>Craniata</taxon>
        <taxon>Vertebrata</taxon>
        <taxon>Euteleostomi</taxon>
        <taxon>Actinopterygii</taxon>
        <taxon>Neopterygii</taxon>
        <taxon>Teleostei</taxon>
        <taxon>Neoteleostei</taxon>
        <taxon>Acanthomorphata</taxon>
        <taxon>Gobiaria</taxon>
        <taxon>Gobiiformes</taxon>
        <taxon>Gobioidei</taxon>
        <taxon>Gobiidae</taxon>
        <taxon>Gobiinae</taxon>
        <taxon>Knipowitschia</taxon>
    </lineage>
</organism>
<name>A0AAV2KWG7_KNICA</name>
<proteinExistence type="predicted"/>
<dbReference type="PANTHER" id="PTHR46888">
    <property type="entry name" value="ZINC KNUCKLE DOMAINCONTAINING PROTEIN-RELATED"/>
    <property type="match status" value="1"/>
</dbReference>
<sequence>MASRKKSVRLPKRTGLRSQSHVQQPGGAGAAWETEDEEEKPEVKPGPFSEPGQDMVMLMREFLAGQQRREEGLLVELRRLGNAQSNPPGKALEAYSAMDEERAHCYRDLKEALLAKFDISPETYRQQFRAIIMEQLLRVFPFEVRTWVKEREPGDGLTAAKLAVQYLNARKGGPARTGTTAQRGPAQPLLSRPPRQDSYPDRQDQPYLVSVGVVENLPVDAILGWDLPVLMDLLNEKVSEESDSGGNSNCSMSMACPVLTRAQAKTGVQPLPDLDSSLCEGGTKGPKKSRRQRRFEKQMWSASPEDVLPLCWNVPDNVGGQGYKELSGTGEVCH</sequence>
<dbReference type="PANTHER" id="PTHR46888:SF1">
    <property type="entry name" value="RIBONUCLEASE H"/>
    <property type="match status" value="1"/>
</dbReference>
<dbReference type="AlphaFoldDB" id="A0AAV2KWG7"/>
<evidence type="ECO:0000259" key="2">
    <source>
        <dbReference type="PROSITE" id="PS50804"/>
    </source>
</evidence>
<keyword evidence="4" id="KW-1185">Reference proteome</keyword>